<dbReference type="Proteomes" id="UP000696485">
    <property type="component" value="Unassembled WGS sequence"/>
</dbReference>
<sequence length="177" mass="20001">MLRSSSFVLLALLFLQVAFALSIEPGTYYIESNDGRLLSVGPVPRTYPPVDVPVRLFERGSPFDTKWEVKSAADGGLLISTRTDIPQFHYSIVNRHDAIYVSATQKAPQIWSVSSVGGGQFDIKLPYEDKVFTSEEDSFPQVTLQAAEGLPNQKWNFIRVDRDNNYYRGSTNRFCRQ</sequence>
<proteinExistence type="predicted"/>
<evidence type="ECO:0000256" key="1">
    <source>
        <dbReference type="SAM" id="SignalP"/>
    </source>
</evidence>
<keyword evidence="1" id="KW-0732">Signal</keyword>
<protein>
    <recommendedName>
        <fullName evidence="4">Ricin B lectin domain-containing protein</fullName>
    </recommendedName>
</protein>
<evidence type="ECO:0000313" key="2">
    <source>
        <dbReference type="EMBL" id="KAF9321457.1"/>
    </source>
</evidence>
<dbReference type="EMBL" id="JAAAUY010001624">
    <property type="protein sequence ID" value="KAF9321457.1"/>
    <property type="molecule type" value="Genomic_DNA"/>
</dbReference>
<dbReference type="CDD" id="cd23714">
    <property type="entry name" value="beta-trefoil_Ricin_MtaL"/>
    <property type="match status" value="1"/>
</dbReference>
<dbReference type="SUPFAM" id="SSF50370">
    <property type="entry name" value="Ricin B-like lectins"/>
    <property type="match status" value="1"/>
</dbReference>
<keyword evidence="3" id="KW-1185">Reference proteome</keyword>
<reference evidence="2" key="1">
    <citation type="journal article" date="2020" name="Fungal Divers.">
        <title>Resolving the Mortierellaceae phylogeny through synthesis of multi-gene phylogenetics and phylogenomics.</title>
        <authorList>
            <person name="Vandepol N."/>
            <person name="Liber J."/>
            <person name="Desiro A."/>
            <person name="Na H."/>
            <person name="Kennedy M."/>
            <person name="Barry K."/>
            <person name="Grigoriev I.V."/>
            <person name="Miller A.N."/>
            <person name="O'Donnell K."/>
            <person name="Stajich J.E."/>
            <person name="Bonito G."/>
        </authorList>
    </citation>
    <scope>NUCLEOTIDE SEQUENCE</scope>
    <source>
        <strain evidence="2">NVP1</strain>
    </source>
</reference>
<feature type="signal peptide" evidence="1">
    <location>
        <begin position="1"/>
        <end position="20"/>
    </location>
</feature>
<name>A0A9P5SBP6_9FUNG</name>
<gene>
    <name evidence="2" type="ORF">BG006_002611</name>
</gene>
<feature type="chain" id="PRO_5040255686" description="Ricin B lectin domain-containing protein" evidence="1">
    <location>
        <begin position="21"/>
        <end position="177"/>
    </location>
</feature>
<dbReference type="Gene3D" id="2.80.10.50">
    <property type="match status" value="1"/>
</dbReference>
<dbReference type="AlphaFoldDB" id="A0A9P5SBP6"/>
<comment type="caution">
    <text evidence="2">The sequence shown here is derived from an EMBL/GenBank/DDBJ whole genome shotgun (WGS) entry which is preliminary data.</text>
</comment>
<evidence type="ECO:0008006" key="4">
    <source>
        <dbReference type="Google" id="ProtNLM"/>
    </source>
</evidence>
<evidence type="ECO:0000313" key="3">
    <source>
        <dbReference type="Proteomes" id="UP000696485"/>
    </source>
</evidence>
<accession>A0A9P5SBP6</accession>
<dbReference type="InterPro" id="IPR035992">
    <property type="entry name" value="Ricin_B-like_lectins"/>
</dbReference>
<organism evidence="2 3">
    <name type="scientific">Podila minutissima</name>
    <dbReference type="NCBI Taxonomy" id="64525"/>
    <lineage>
        <taxon>Eukaryota</taxon>
        <taxon>Fungi</taxon>
        <taxon>Fungi incertae sedis</taxon>
        <taxon>Mucoromycota</taxon>
        <taxon>Mortierellomycotina</taxon>
        <taxon>Mortierellomycetes</taxon>
        <taxon>Mortierellales</taxon>
        <taxon>Mortierellaceae</taxon>
        <taxon>Podila</taxon>
    </lineage>
</organism>